<dbReference type="Gene3D" id="1.10.580.10">
    <property type="entry name" value="Citrate Synthase, domain 1"/>
    <property type="match status" value="1"/>
</dbReference>
<dbReference type="InterPro" id="IPR002020">
    <property type="entry name" value="Citrate_synthase"/>
</dbReference>
<dbReference type="Pfam" id="PF00285">
    <property type="entry name" value="Citrate_synt"/>
    <property type="match status" value="1"/>
</dbReference>
<organism evidence="2 3">
    <name type="scientific">Brevundimonas lenta</name>
    <dbReference type="NCBI Taxonomy" id="424796"/>
    <lineage>
        <taxon>Bacteria</taxon>
        <taxon>Pseudomonadati</taxon>
        <taxon>Pseudomonadota</taxon>
        <taxon>Alphaproteobacteria</taxon>
        <taxon>Caulobacterales</taxon>
        <taxon>Caulobacteraceae</taxon>
        <taxon>Brevundimonas</taxon>
    </lineage>
</organism>
<name>A0A7W6JB64_9CAUL</name>
<dbReference type="InterPro" id="IPR036969">
    <property type="entry name" value="Citrate_synthase_sf"/>
</dbReference>
<dbReference type="InterPro" id="IPR016142">
    <property type="entry name" value="Citrate_synth-like_lrg_a-sub"/>
</dbReference>
<dbReference type="EMBL" id="JACIDM010000001">
    <property type="protein sequence ID" value="MBB4081910.1"/>
    <property type="molecule type" value="Genomic_DNA"/>
</dbReference>
<dbReference type="EC" id="2.3.3.1" evidence="2"/>
<comment type="caution">
    <text evidence="2">The sequence shown here is derived from an EMBL/GenBank/DDBJ whole genome shotgun (WGS) entry which is preliminary data.</text>
</comment>
<evidence type="ECO:0000313" key="2">
    <source>
        <dbReference type="EMBL" id="MBB4081910.1"/>
    </source>
</evidence>
<dbReference type="GO" id="GO:0036440">
    <property type="term" value="F:citrate synthase activity"/>
    <property type="evidence" value="ECO:0007669"/>
    <property type="project" value="UniProtKB-EC"/>
</dbReference>
<gene>
    <name evidence="2" type="ORF">GGR12_000749</name>
</gene>
<proteinExistence type="predicted"/>
<dbReference type="SUPFAM" id="SSF48256">
    <property type="entry name" value="Citrate synthase"/>
    <property type="match status" value="1"/>
</dbReference>
<reference evidence="2 3" key="1">
    <citation type="submission" date="2020-08" db="EMBL/GenBank/DDBJ databases">
        <title>Genomic Encyclopedia of Type Strains, Phase IV (KMG-IV): sequencing the most valuable type-strain genomes for metagenomic binning, comparative biology and taxonomic classification.</title>
        <authorList>
            <person name="Goeker M."/>
        </authorList>
    </citation>
    <scope>NUCLEOTIDE SEQUENCE [LARGE SCALE GENOMIC DNA]</scope>
    <source>
        <strain evidence="2 3">DSM 23960</strain>
    </source>
</reference>
<dbReference type="SUPFAM" id="SSF46955">
    <property type="entry name" value="Putative DNA-binding domain"/>
    <property type="match status" value="1"/>
</dbReference>
<protein>
    <submittedName>
        <fullName evidence="2">Citrate synthase</fullName>
        <ecNumber evidence="2">2.3.3.1</ecNumber>
    </submittedName>
</protein>
<keyword evidence="2" id="KW-0808">Transferase</keyword>
<accession>A0A7W6JB64</accession>
<evidence type="ECO:0000256" key="1">
    <source>
        <dbReference type="SAM" id="MobiDB-lite"/>
    </source>
</evidence>
<evidence type="ECO:0000313" key="3">
    <source>
        <dbReference type="Proteomes" id="UP000529946"/>
    </source>
</evidence>
<sequence>MQPASDDRWIGRGEALDRLGVKAQTLYAYVSRGRITARPDPLDPRRSLYAVRDIARLTGEPITDEDSPRAPPGGPPTRGEADLASSISFIADGRLFFRGLDAVQLSETATLEDVSRRLWGVRTINPFAEVRPRVGLTPGGSARARLFAALARRAEEDAEAKPRSPETLAIECARVLDEAVDAVAGPGPRLFLHQRLARSWKAPERDAQLIRRALVLSADAGLDAAVLAVRAAAAGGASPAACALAGLAVVAASDVMSEMTRASSWIIAVRRQAADAARRAHEAGVLAGFGDRMWPGGDPRAAALLQAADLPLDLARAVAEGEAAAGRPPAFSLALAAVSRRLELPREGAQDLMLVGRLAGLLGHALDQMTDGSPIRARLRYVGPEPGAN</sequence>
<dbReference type="Proteomes" id="UP000529946">
    <property type="component" value="Unassembled WGS sequence"/>
</dbReference>
<dbReference type="InterPro" id="IPR009061">
    <property type="entry name" value="DNA-bd_dom_put_sf"/>
</dbReference>
<keyword evidence="2" id="KW-0012">Acyltransferase</keyword>
<dbReference type="AlphaFoldDB" id="A0A7W6JB64"/>
<feature type="region of interest" description="Disordered" evidence="1">
    <location>
        <begin position="60"/>
        <end position="81"/>
    </location>
</feature>
<dbReference type="RefSeq" id="WP_246328719.1">
    <property type="nucleotide sequence ID" value="NZ_BAAAER010000004.1"/>
</dbReference>
<keyword evidence="3" id="KW-1185">Reference proteome</keyword>